<keyword evidence="2" id="KW-1185">Reference proteome</keyword>
<protein>
    <submittedName>
        <fullName evidence="1">Uncharacterized protein</fullName>
    </submittedName>
</protein>
<organism evidence="1 2">
    <name type="scientific">Plakobranchus ocellatus</name>
    <dbReference type="NCBI Taxonomy" id="259542"/>
    <lineage>
        <taxon>Eukaryota</taxon>
        <taxon>Metazoa</taxon>
        <taxon>Spiralia</taxon>
        <taxon>Lophotrochozoa</taxon>
        <taxon>Mollusca</taxon>
        <taxon>Gastropoda</taxon>
        <taxon>Heterobranchia</taxon>
        <taxon>Euthyneura</taxon>
        <taxon>Panpulmonata</taxon>
        <taxon>Sacoglossa</taxon>
        <taxon>Placobranchoidea</taxon>
        <taxon>Plakobranchidae</taxon>
        <taxon>Plakobranchus</taxon>
    </lineage>
</organism>
<sequence>MPLPDIRHMLGSCPVGAASRHPAHAGELSCWCRLQTSGTTLIHKCSQRGRRRSHVDCIHVQGNGEYIPTFIKCDREENFQRSNPVLHYGGALCPLINPTLLYAANI</sequence>
<dbReference type="Proteomes" id="UP000735302">
    <property type="component" value="Unassembled WGS sequence"/>
</dbReference>
<dbReference type="EMBL" id="BLXT01007613">
    <property type="protein sequence ID" value="GFO40392.1"/>
    <property type="molecule type" value="Genomic_DNA"/>
</dbReference>
<evidence type="ECO:0000313" key="2">
    <source>
        <dbReference type="Proteomes" id="UP000735302"/>
    </source>
</evidence>
<name>A0AAV4D8B9_9GAST</name>
<evidence type="ECO:0000313" key="1">
    <source>
        <dbReference type="EMBL" id="GFO40392.1"/>
    </source>
</evidence>
<proteinExistence type="predicted"/>
<comment type="caution">
    <text evidence="1">The sequence shown here is derived from an EMBL/GenBank/DDBJ whole genome shotgun (WGS) entry which is preliminary data.</text>
</comment>
<accession>A0AAV4D8B9</accession>
<gene>
    <name evidence="1" type="ORF">PoB_006689700</name>
</gene>
<dbReference type="AlphaFoldDB" id="A0AAV4D8B9"/>
<reference evidence="1 2" key="1">
    <citation type="journal article" date="2021" name="Elife">
        <title>Chloroplast acquisition without the gene transfer in kleptoplastic sea slugs, Plakobranchus ocellatus.</title>
        <authorList>
            <person name="Maeda T."/>
            <person name="Takahashi S."/>
            <person name="Yoshida T."/>
            <person name="Shimamura S."/>
            <person name="Takaki Y."/>
            <person name="Nagai Y."/>
            <person name="Toyoda A."/>
            <person name="Suzuki Y."/>
            <person name="Arimoto A."/>
            <person name="Ishii H."/>
            <person name="Satoh N."/>
            <person name="Nishiyama T."/>
            <person name="Hasebe M."/>
            <person name="Maruyama T."/>
            <person name="Minagawa J."/>
            <person name="Obokata J."/>
            <person name="Shigenobu S."/>
        </authorList>
    </citation>
    <scope>NUCLEOTIDE SEQUENCE [LARGE SCALE GENOMIC DNA]</scope>
</reference>